<sequence>MSRVIQIAKQLKELELEVNQLKKELINIQKICEHEFQKNDYIQVCTKCHYIESLYW</sequence>
<reference evidence="3" key="1">
    <citation type="journal article" date="2019" name="Int. J. Syst. Evol. Microbiol.">
        <title>The Global Catalogue of Microorganisms (GCM) 10K type strain sequencing project: providing services to taxonomists for standard genome sequencing and annotation.</title>
        <authorList>
            <consortium name="The Broad Institute Genomics Platform"/>
            <consortium name="The Broad Institute Genome Sequencing Center for Infectious Disease"/>
            <person name="Wu L."/>
            <person name="Ma J."/>
        </authorList>
    </citation>
    <scope>NUCLEOTIDE SEQUENCE [LARGE SCALE GENOMIC DNA]</scope>
    <source>
        <strain evidence="3">CGMCC 1.14993</strain>
    </source>
</reference>
<keyword evidence="1" id="KW-0175">Coiled coil</keyword>
<organism evidence="2 3">
    <name type="scientific">Gottfriedia solisilvae</name>
    <dbReference type="NCBI Taxonomy" id="1516104"/>
    <lineage>
        <taxon>Bacteria</taxon>
        <taxon>Bacillati</taxon>
        <taxon>Bacillota</taxon>
        <taxon>Bacilli</taxon>
        <taxon>Bacillales</taxon>
        <taxon>Bacillaceae</taxon>
        <taxon>Gottfriedia</taxon>
    </lineage>
</organism>
<evidence type="ECO:0000313" key="3">
    <source>
        <dbReference type="Proteomes" id="UP000626244"/>
    </source>
</evidence>
<dbReference type="RefSeq" id="WP_158093233.1">
    <property type="nucleotide sequence ID" value="NZ_BMHB01000001.1"/>
</dbReference>
<gene>
    <name evidence="2" type="ORF">GCM10007380_29330</name>
</gene>
<dbReference type="AlphaFoldDB" id="A0A8J3AN06"/>
<proteinExistence type="predicted"/>
<evidence type="ECO:0000256" key="1">
    <source>
        <dbReference type="SAM" id="Coils"/>
    </source>
</evidence>
<dbReference type="EMBL" id="BMHB01000001">
    <property type="protein sequence ID" value="GGI15699.1"/>
    <property type="molecule type" value="Genomic_DNA"/>
</dbReference>
<keyword evidence="3" id="KW-1185">Reference proteome</keyword>
<name>A0A8J3AN06_9BACI</name>
<accession>A0A8J3AN06</accession>
<dbReference type="OrthoDB" id="2901540at2"/>
<feature type="coiled-coil region" evidence="1">
    <location>
        <begin position="4"/>
        <end position="31"/>
    </location>
</feature>
<dbReference type="Proteomes" id="UP000626244">
    <property type="component" value="Unassembled WGS sequence"/>
</dbReference>
<comment type="caution">
    <text evidence="2">The sequence shown here is derived from an EMBL/GenBank/DDBJ whole genome shotgun (WGS) entry which is preliminary data.</text>
</comment>
<evidence type="ECO:0000313" key="2">
    <source>
        <dbReference type="EMBL" id="GGI15699.1"/>
    </source>
</evidence>
<protein>
    <submittedName>
        <fullName evidence="2">Uncharacterized protein</fullName>
    </submittedName>
</protein>